<feature type="transmembrane region" description="Helical" evidence="2">
    <location>
        <begin position="57"/>
        <end position="75"/>
    </location>
</feature>
<sequence>MTSLDLTPLERRPSPLSRLRSLGASPIQVVGATIGGVILFGPMIGILVAVLRPGTDWGFVGTMTLFAACGAWALFDVLRKAGTGTGLEGVARANGLTLQRSVEARHYTGSRFRSGERIILHSLRTHTSPALEVGDTWPTKRVRIRLGSSGAVSAANAPQAEGFVRVVLPPGDHPTLRTFPMTAQLDDALWRLLGDCSLEIHGREITVMGSQPLEPESPERLTAAFQLADALAQFAGATQSTGADVPPPEPVQRGGTRRTRHPLTIVGGVLGFFVVVSVAFAIVMSSLEGLHLGEAGLHAVLAWGIVPVIGVLVALLLRWATVRPRRSRRSERASRRERWRSGEDAWR</sequence>
<evidence type="ECO:0000313" key="4">
    <source>
        <dbReference type="Proteomes" id="UP000823854"/>
    </source>
</evidence>
<dbReference type="AlphaFoldDB" id="A0A9D2TH00"/>
<name>A0A9D2TH00_9MICO</name>
<accession>A0A9D2TH00</accession>
<feature type="region of interest" description="Disordered" evidence="1">
    <location>
        <begin position="238"/>
        <end position="257"/>
    </location>
</feature>
<keyword evidence="2" id="KW-1133">Transmembrane helix</keyword>
<organism evidence="3 4">
    <name type="scientific">Candidatus Brachybacterium intestinipullorum</name>
    <dbReference type="NCBI Taxonomy" id="2838512"/>
    <lineage>
        <taxon>Bacteria</taxon>
        <taxon>Bacillati</taxon>
        <taxon>Actinomycetota</taxon>
        <taxon>Actinomycetes</taxon>
        <taxon>Micrococcales</taxon>
        <taxon>Dermabacteraceae</taxon>
        <taxon>Brachybacterium</taxon>
    </lineage>
</organism>
<reference evidence="3" key="2">
    <citation type="submission" date="2021-04" db="EMBL/GenBank/DDBJ databases">
        <authorList>
            <person name="Gilroy R."/>
        </authorList>
    </citation>
    <scope>NUCLEOTIDE SEQUENCE</scope>
    <source>
        <strain evidence="3">CHK130-7132</strain>
    </source>
</reference>
<protein>
    <submittedName>
        <fullName evidence="3">Uncharacterized protein</fullName>
    </submittedName>
</protein>
<evidence type="ECO:0000256" key="2">
    <source>
        <dbReference type="SAM" id="Phobius"/>
    </source>
</evidence>
<evidence type="ECO:0000313" key="3">
    <source>
        <dbReference type="EMBL" id="HJC69654.1"/>
    </source>
</evidence>
<keyword evidence="2" id="KW-0812">Transmembrane</keyword>
<evidence type="ECO:0000256" key="1">
    <source>
        <dbReference type="SAM" id="MobiDB-lite"/>
    </source>
</evidence>
<proteinExistence type="predicted"/>
<gene>
    <name evidence="3" type="ORF">H9932_08270</name>
</gene>
<dbReference type="EMBL" id="DWWC01000163">
    <property type="protein sequence ID" value="HJC69654.1"/>
    <property type="molecule type" value="Genomic_DNA"/>
</dbReference>
<feature type="transmembrane region" description="Helical" evidence="2">
    <location>
        <begin position="263"/>
        <end position="283"/>
    </location>
</feature>
<keyword evidence="2" id="KW-0472">Membrane</keyword>
<dbReference type="Proteomes" id="UP000823854">
    <property type="component" value="Unassembled WGS sequence"/>
</dbReference>
<comment type="caution">
    <text evidence="3">The sequence shown here is derived from an EMBL/GenBank/DDBJ whole genome shotgun (WGS) entry which is preliminary data.</text>
</comment>
<feature type="transmembrane region" description="Helical" evidence="2">
    <location>
        <begin position="21"/>
        <end position="51"/>
    </location>
</feature>
<reference evidence="3" key="1">
    <citation type="journal article" date="2021" name="PeerJ">
        <title>Extensive microbial diversity within the chicken gut microbiome revealed by metagenomics and culture.</title>
        <authorList>
            <person name="Gilroy R."/>
            <person name="Ravi A."/>
            <person name="Getino M."/>
            <person name="Pursley I."/>
            <person name="Horton D.L."/>
            <person name="Alikhan N.F."/>
            <person name="Baker D."/>
            <person name="Gharbi K."/>
            <person name="Hall N."/>
            <person name="Watson M."/>
            <person name="Adriaenssens E.M."/>
            <person name="Foster-Nyarko E."/>
            <person name="Jarju S."/>
            <person name="Secka A."/>
            <person name="Antonio M."/>
            <person name="Oren A."/>
            <person name="Chaudhuri R.R."/>
            <person name="La Ragione R."/>
            <person name="Hildebrand F."/>
            <person name="Pallen M.J."/>
        </authorList>
    </citation>
    <scope>NUCLEOTIDE SEQUENCE</scope>
    <source>
        <strain evidence="3">CHK130-7132</strain>
    </source>
</reference>
<feature type="transmembrane region" description="Helical" evidence="2">
    <location>
        <begin position="295"/>
        <end position="320"/>
    </location>
</feature>